<dbReference type="SUPFAM" id="SSF82199">
    <property type="entry name" value="SET domain"/>
    <property type="match status" value="1"/>
</dbReference>
<comment type="caution">
    <text evidence="4">The sequence shown here is derived from an EMBL/GenBank/DDBJ whole genome shotgun (WGS) entry which is preliminary data.</text>
</comment>
<dbReference type="PANTHER" id="PTHR46167:SF1">
    <property type="entry name" value="N-LYSINE METHYLTRANSFERASE KMT5A"/>
    <property type="match status" value="1"/>
</dbReference>
<dbReference type="Pfam" id="PF00856">
    <property type="entry name" value="SET"/>
    <property type="match status" value="1"/>
</dbReference>
<keyword evidence="1" id="KW-0175">Coiled coil</keyword>
<proteinExistence type="predicted"/>
<dbReference type="InterPro" id="IPR051760">
    <property type="entry name" value="KMT5A"/>
</dbReference>
<organism evidence="4 5">
    <name type="scientific">Cyclotella cryptica</name>
    <dbReference type="NCBI Taxonomy" id="29204"/>
    <lineage>
        <taxon>Eukaryota</taxon>
        <taxon>Sar</taxon>
        <taxon>Stramenopiles</taxon>
        <taxon>Ochrophyta</taxon>
        <taxon>Bacillariophyta</taxon>
        <taxon>Coscinodiscophyceae</taxon>
        <taxon>Thalassiosirophycidae</taxon>
        <taxon>Stephanodiscales</taxon>
        <taxon>Stephanodiscaceae</taxon>
        <taxon>Cyclotella</taxon>
    </lineage>
</organism>
<dbReference type="AlphaFoldDB" id="A0ABD3PTB1"/>
<accession>A0ABD3PTB1</accession>
<sequence>MKHSCLAVLFIPSEAFTPLHTHPPTTTTTNTRTDTLLLLHSSQSGHEKRTHRPSIAPLSPHTGATSSSGPIGSSSGVTTVHPFPPNPRLPATKYSEQILHDEIHRLRHTLNERNDDVDTLVYEVVRLREWNQRAKIANEARSNDLTLLRKEAERLKHEFETRNRQNEDKVRWLTERLEEERRQCVEELEKRERLLREKDEMMARLQQRQVNDDGVTRTMADMEARWKNDMGSPSPGKTGSGGRVPHRQYRETMSYDENKQVARVGGAPIMYRPPKQGGMATEGRAGFVERVQKRAVDSTTVLTDTPTMETYAQSSEIHAPWEIAGESTMDSIVDQHMVESQQSKSTISTSDLPMDTPARQSLPPTFRLTPIPGKGLGIITTQSIPVGQVLGEYKGEVIDASTKDRRYLPSKAHEQTPQDWEWRQSRLDRGQGVTGTYLYGVTQPNGESVYVDAEDEYNSLWTRFINHASPPGDNVDPKSSCETWNGEPRVWFVSNRDIDAGEEICFDYGDDYWLSGDNVV</sequence>
<evidence type="ECO:0000256" key="2">
    <source>
        <dbReference type="SAM" id="MobiDB-lite"/>
    </source>
</evidence>
<feature type="domain" description="SET" evidence="3">
    <location>
        <begin position="364"/>
        <end position="509"/>
    </location>
</feature>
<dbReference type="PROSITE" id="PS50280">
    <property type="entry name" value="SET"/>
    <property type="match status" value="1"/>
</dbReference>
<feature type="compositionally biased region" description="Low complexity" evidence="2">
    <location>
        <begin position="62"/>
        <end position="79"/>
    </location>
</feature>
<feature type="region of interest" description="Disordered" evidence="2">
    <location>
        <begin position="344"/>
        <end position="366"/>
    </location>
</feature>
<evidence type="ECO:0000256" key="1">
    <source>
        <dbReference type="SAM" id="Coils"/>
    </source>
</evidence>
<dbReference type="SMART" id="SM00317">
    <property type="entry name" value="SET"/>
    <property type="match status" value="1"/>
</dbReference>
<keyword evidence="5" id="KW-1185">Reference proteome</keyword>
<evidence type="ECO:0000313" key="4">
    <source>
        <dbReference type="EMBL" id="KAL3790536.1"/>
    </source>
</evidence>
<dbReference type="Proteomes" id="UP001516023">
    <property type="component" value="Unassembled WGS sequence"/>
</dbReference>
<dbReference type="EMBL" id="JABMIG020000126">
    <property type="protein sequence ID" value="KAL3790536.1"/>
    <property type="molecule type" value="Genomic_DNA"/>
</dbReference>
<feature type="coiled-coil region" evidence="1">
    <location>
        <begin position="138"/>
        <end position="211"/>
    </location>
</feature>
<dbReference type="PANTHER" id="PTHR46167">
    <property type="entry name" value="N-LYSINE METHYLTRANSFERASE KMT5A"/>
    <property type="match status" value="1"/>
</dbReference>
<gene>
    <name evidence="4" type="ORF">HJC23_007685</name>
</gene>
<feature type="region of interest" description="Disordered" evidence="2">
    <location>
        <begin position="42"/>
        <end position="91"/>
    </location>
</feature>
<dbReference type="InterPro" id="IPR001214">
    <property type="entry name" value="SET_dom"/>
</dbReference>
<evidence type="ECO:0000313" key="5">
    <source>
        <dbReference type="Proteomes" id="UP001516023"/>
    </source>
</evidence>
<protein>
    <recommendedName>
        <fullName evidence="3">SET domain-containing protein</fullName>
    </recommendedName>
</protein>
<dbReference type="Gene3D" id="2.170.270.10">
    <property type="entry name" value="SET domain"/>
    <property type="match status" value="1"/>
</dbReference>
<dbReference type="InterPro" id="IPR046341">
    <property type="entry name" value="SET_dom_sf"/>
</dbReference>
<reference evidence="4 5" key="1">
    <citation type="journal article" date="2020" name="G3 (Bethesda)">
        <title>Improved Reference Genome for Cyclotella cryptica CCMP332, a Model for Cell Wall Morphogenesis, Salinity Adaptation, and Lipid Production in Diatoms (Bacillariophyta).</title>
        <authorList>
            <person name="Roberts W.R."/>
            <person name="Downey K.M."/>
            <person name="Ruck E.C."/>
            <person name="Traller J.C."/>
            <person name="Alverson A.J."/>
        </authorList>
    </citation>
    <scope>NUCLEOTIDE SEQUENCE [LARGE SCALE GENOMIC DNA]</scope>
    <source>
        <strain evidence="4 5">CCMP332</strain>
    </source>
</reference>
<name>A0ABD3PTB1_9STRA</name>
<evidence type="ECO:0000259" key="3">
    <source>
        <dbReference type="PROSITE" id="PS50280"/>
    </source>
</evidence>